<protein>
    <submittedName>
        <fullName evidence="5">Uncharacterized protein LOC104783552</fullName>
    </submittedName>
</protein>
<dbReference type="PROSITE" id="PS50119">
    <property type="entry name" value="ZF_BBOX"/>
    <property type="match status" value="1"/>
</dbReference>
<dbReference type="GeneID" id="104783552"/>
<keyword evidence="2" id="KW-0863">Zinc-finger</keyword>
<proteinExistence type="predicted"/>
<dbReference type="InterPro" id="IPR004146">
    <property type="entry name" value="DC1"/>
</dbReference>
<feature type="domain" description="B box-type" evidence="3">
    <location>
        <begin position="492"/>
        <end position="537"/>
    </location>
</feature>
<reference evidence="5" key="2">
    <citation type="submission" date="2025-08" db="UniProtKB">
        <authorList>
            <consortium name="RefSeq"/>
        </authorList>
    </citation>
    <scope>IDENTIFICATION</scope>
    <source>
        <tissue evidence="5">Leaf</tissue>
    </source>
</reference>
<dbReference type="InterPro" id="IPR000315">
    <property type="entry name" value="Znf_B-box"/>
</dbReference>
<dbReference type="InterPro" id="IPR046349">
    <property type="entry name" value="C1-like_sf"/>
</dbReference>
<keyword evidence="1" id="KW-0677">Repeat</keyword>
<evidence type="ECO:0000313" key="5">
    <source>
        <dbReference type="RefSeq" id="XP_010506999.1"/>
    </source>
</evidence>
<dbReference type="PANTHER" id="PTHR32410:SF153">
    <property type="entry name" value="CHP-RICH ZINC FINGER PROTEIN-LIKE-RELATED"/>
    <property type="match status" value="1"/>
</dbReference>
<evidence type="ECO:0000256" key="2">
    <source>
        <dbReference type="PROSITE-ProRule" id="PRU00024"/>
    </source>
</evidence>
<reference evidence="4" key="1">
    <citation type="journal article" date="2014" name="Nat. Commun.">
        <title>The emerging biofuel crop Camelina sativa retains a highly undifferentiated hexaploid genome structure.</title>
        <authorList>
            <person name="Kagale S."/>
            <person name="Koh C."/>
            <person name="Nixon J."/>
            <person name="Bollina V."/>
            <person name="Clarke W.E."/>
            <person name="Tuteja R."/>
            <person name="Spillane C."/>
            <person name="Robinson S.J."/>
            <person name="Links M.G."/>
            <person name="Clarke C."/>
            <person name="Higgins E.E."/>
            <person name="Huebert T."/>
            <person name="Sharpe A.G."/>
            <person name="Parkin I.A."/>
        </authorList>
    </citation>
    <scope>NUCLEOTIDE SEQUENCE [LARGE SCALE GENOMIC DNA]</scope>
    <source>
        <strain evidence="4">cv. DH55</strain>
    </source>
</reference>
<dbReference type="RefSeq" id="XP_010506999.1">
    <property type="nucleotide sequence ID" value="XM_010508697.2"/>
</dbReference>
<dbReference type="Proteomes" id="UP000694864">
    <property type="component" value="Chromosome 4"/>
</dbReference>
<organism evidence="4 5">
    <name type="scientific">Camelina sativa</name>
    <name type="common">False flax</name>
    <name type="synonym">Myagrum sativum</name>
    <dbReference type="NCBI Taxonomy" id="90675"/>
    <lineage>
        <taxon>Eukaryota</taxon>
        <taxon>Viridiplantae</taxon>
        <taxon>Streptophyta</taxon>
        <taxon>Embryophyta</taxon>
        <taxon>Tracheophyta</taxon>
        <taxon>Spermatophyta</taxon>
        <taxon>Magnoliopsida</taxon>
        <taxon>eudicotyledons</taxon>
        <taxon>Gunneridae</taxon>
        <taxon>Pentapetalae</taxon>
        <taxon>rosids</taxon>
        <taxon>malvids</taxon>
        <taxon>Brassicales</taxon>
        <taxon>Brassicaceae</taxon>
        <taxon>Camelineae</taxon>
        <taxon>Camelina</taxon>
    </lineage>
</organism>
<name>A0ABM0YWQ1_CAMSA</name>
<sequence>MSSMGVFRKVEMDEKSYLVYTSTQTDHPTSSGEAQAVDSGGDDLRLQPQFFCPHARIKSHKFIVEKSYDGVDFFKFHQFNSYPNFPSTTSGDQQGESLLDCDVDHHGICKLPVVPLFWCNNKKPDRHEFKCGACQMEMLSVSYYTCLECEEKFHKECVESPLEIKHPSHPFHSLRLYSHPMHMVCVCCGRLVSNMFYHCATCDLSMDPICAMKTVPFVLDHPKSHLHPLTFFPTQASLVCNICALVKKLDPTYICIQCVFVIHKDCIGYPHVIRISRHQHRISFTSSLPSGKLSCGVCRQQVDNNYGAYSCKKCGDYFVHSKCAFHRNVWDGKELVGVSEEDDRIDDGEPFEMIVDGIILHPYHNHYLRLEISRVYDENKYCRGCTLPIYEGQFYSCMECGFILHESCAKAPRMKRHPLHPHPLTLNVATKELGNNEGIYNCSVCGRNGSGFFYDHQVGEGRFRLDLRCASIIEPFEYEGHKHPLFLASELEKKVRCQTCKGKSYSKLYCMECDYVICFRCVTFPYKVRYKHDSHFLRICDGKKASDEPDWCEVCEGKIEEVKERESPWDERKEMRYYKCSDCRTTLHVECLLGRDMYMRPGFSVKDYISFSKHSLGSEGSKWTDVRILLNSSLSRPICTGCMRRCPFPIVFKGYNTIFCSWDCIGYGDVVTGLPTSYPFFSITEVDLN</sequence>
<dbReference type="Pfam" id="PF03107">
    <property type="entry name" value="C1_2"/>
    <property type="match status" value="5"/>
</dbReference>
<dbReference type="SUPFAM" id="SSF57889">
    <property type="entry name" value="Cysteine-rich domain"/>
    <property type="match status" value="4"/>
</dbReference>
<keyword evidence="4" id="KW-1185">Reference proteome</keyword>
<dbReference type="InterPro" id="IPR053192">
    <property type="entry name" value="Vacuole_Formation_Reg"/>
</dbReference>
<evidence type="ECO:0000313" key="4">
    <source>
        <dbReference type="Proteomes" id="UP000694864"/>
    </source>
</evidence>
<evidence type="ECO:0000256" key="1">
    <source>
        <dbReference type="ARBA" id="ARBA00022737"/>
    </source>
</evidence>
<accession>A0ABM0YWQ1</accession>
<dbReference type="InterPro" id="IPR054483">
    <property type="entry name" value="DC1-like_CT"/>
</dbReference>
<keyword evidence="2" id="KW-0862">Zinc</keyword>
<gene>
    <name evidence="5" type="primary">LOC104783552</name>
</gene>
<dbReference type="Pfam" id="PF22926">
    <property type="entry name" value="C1-like_CT"/>
    <property type="match status" value="1"/>
</dbReference>
<keyword evidence="2" id="KW-0479">Metal-binding</keyword>
<dbReference type="PANTHER" id="PTHR32410">
    <property type="entry name" value="CYSTEINE/HISTIDINE-RICH C1 DOMAIN FAMILY PROTEIN"/>
    <property type="match status" value="1"/>
</dbReference>
<evidence type="ECO:0000259" key="3">
    <source>
        <dbReference type="PROSITE" id="PS50119"/>
    </source>
</evidence>